<evidence type="ECO:0000256" key="1">
    <source>
        <dbReference type="SAM" id="MobiDB-lite"/>
    </source>
</evidence>
<organism evidence="2">
    <name type="scientific">Loa loa</name>
    <name type="common">Eye worm</name>
    <name type="synonym">Filaria loa</name>
    <dbReference type="NCBI Taxonomy" id="7209"/>
    <lineage>
        <taxon>Eukaryota</taxon>
        <taxon>Metazoa</taxon>
        <taxon>Ecdysozoa</taxon>
        <taxon>Nematoda</taxon>
        <taxon>Chromadorea</taxon>
        <taxon>Rhabditida</taxon>
        <taxon>Spirurina</taxon>
        <taxon>Spiruromorpha</taxon>
        <taxon>Filarioidea</taxon>
        <taxon>Onchocercidae</taxon>
        <taxon>Loa</taxon>
    </lineage>
</organism>
<feature type="compositionally biased region" description="Polar residues" evidence="1">
    <location>
        <begin position="59"/>
        <end position="97"/>
    </location>
</feature>
<dbReference type="EMBL" id="JH713416">
    <property type="protein sequence ID" value="EFO13640.1"/>
    <property type="molecule type" value="Genomic_DNA"/>
</dbReference>
<feature type="region of interest" description="Disordered" evidence="1">
    <location>
        <begin position="37"/>
        <end position="131"/>
    </location>
</feature>
<dbReference type="InParanoid" id="A0A1S0THE8"/>
<dbReference type="RefSeq" id="XP_003150429.1">
    <property type="nucleotide sequence ID" value="XM_003150381.2"/>
</dbReference>
<reference evidence="2" key="1">
    <citation type="submission" date="2012-04" db="EMBL/GenBank/DDBJ databases">
        <title>The Genome Sequence of Loa loa.</title>
        <authorList>
            <consortium name="The Broad Institute Genome Sequencing Platform"/>
            <consortium name="Broad Institute Genome Sequencing Center for Infectious Disease"/>
            <person name="Nutman T.B."/>
            <person name="Fink D.L."/>
            <person name="Russ C."/>
            <person name="Young S."/>
            <person name="Zeng Q."/>
            <person name="Gargeya S."/>
            <person name="Alvarado L."/>
            <person name="Berlin A."/>
            <person name="Chapman S.B."/>
            <person name="Chen Z."/>
            <person name="Freedman E."/>
            <person name="Gellesch M."/>
            <person name="Goldberg J."/>
            <person name="Griggs A."/>
            <person name="Gujja S."/>
            <person name="Heilman E.R."/>
            <person name="Heiman D."/>
            <person name="Howarth C."/>
            <person name="Mehta T."/>
            <person name="Neiman D."/>
            <person name="Pearson M."/>
            <person name="Roberts A."/>
            <person name="Saif S."/>
            <person name="Shea T."/>
            <person name="Shenoy N."/>
            <person name="Sisk P."/>
            <person name="Stolte C."/>
            <person name="Sykes S."/>
            <person name="White J."/>
            <person name="Yandava C."/>
            <person name="Haas B."/>
            <person name="Henn M.R."/>
            <person name="Nusbaum C."/>
            <person name="Birren B."/>
        </authorList>
    </citation>
    <scope>NUCLEOTIDE SEQUENCE [LARGE SCALE GENOMIC DNA]</scope>
</reference>
<evidence type="ECO:0000313" key="2">
    <source>
        <dbReference type="EMBL" id="EFO13640.1"/>
    </source>
</evidence>
<sequence>MLSIPNVEVEPIEDVFFVEPPLERIGDAIDLVQRFNEEARPWSQKRRSRRGEPLRQNDSRPVNNSSARISNDVSSAATNTTTHEGNQLNGQPSPTETRSNEGYCGFEREMPPSLTSSTASSWAERKSAPIS</sequence>
<dbReference type="AlphaFoldDB" id="A0A1S0THE8"/>
<proteinExistence type="predicted"/>
<accession>A0A1S0THE8</accession>
<dbReference type="OrthoDB" id="445357at2759"/>
<dbReference type="CTD" id="9952372"/>
<name>A0A1S0THE8_LOALO</name>
<dbReference type="GeneID" id="9952372"/>
<gene>
    <name evidence="2" type="ORF">LOAG_14888</name>
</gene>
<dbReference type="KEGG" id="loa:LOAG_14888"/>
<protein>
    <submittedName>
        <fullName evidence="2">Uncharacterized protein</fullName>
    </submittedName>
</protein>